<evidence type="ECO:0008006" key="3">
    <source>
        <dbReference type="Google" id="ProtNLM"/>
    </source>
</evidence>
<reference evidence="1" key="1">
    <citation type="submission" date="2020-06" db="EMBL/GenBank/DDBJ databases">
        <authorList>
            <consortium name="Plant Systems Biology data submission"/>
        </authorList>
    </citation>
    <scope>NUCLEOTIDE SEQUENCE</scope>
    <source>
        <strain evidence="1">D6</strain>
    </source>
</reference>
<evidence type="ECO:0000313" key="2">
    <source>
        <dbReference type="Proteomes" id="UP001153069"/>
    </source>
</evidence>
<gene>
    <name evidence="1" type="ORF">SEMRO_963_G225300.1</name>
</gene>
<dbReference type="EMBL" id="CAICTM010000961">
    <property type="protein sequence ID" value="CAB9518784.1"/>
    <property type="molecule type" value="Genomic_DNA"/>
</dbReference>
<accession>A0A9N8EEK1</accession>
<protein>
    <recommendedName>
        <fullName evidence="3">Short-chain dehydrogenase</fullName>
    </recommendedName>
</protein>
<proteinExistence type="predicted"/>
<dbReference type="Proteomes" id="UP001153069">
    <property type="component" value="Unassembled WGS sequence"/>
</dbReference>
<keyword evidence="2" id="KW-1185">Reference proteome</keyword>
<name>A0A9N8EEK1_9STRA</name>
<evidence type="ECO:0000313" key="1">
    <source>
        <dbReference type="EMBL" id="CAB9518784.1"/>
    </source>
</evidence>
<dbReference type="AlphaFoldDB" id="A0A9N8EEK1"/>
<sequence length="644" mass="70575">MNSQLRVAANMLHKANVLILGGGGLVGSAIAKHLGRLPTSMRPSRVVVAALTQEQAIRTVNELQDDMRFRKDDYWRDSVAPSSPTSFLPAWGDIFVRTEFANMSPLDRKEDPRIRATMLEDMLGDFRASYEENHLVSMVREHKPNVIVDCINTATVLSYQDVFTAATRLRQAMAANNAAHDVEEHSLCPTFKDPTLLCEEAEQTLLSLGTPQLIRHVRCLQEVAKEQQLQGYLKIGTTGTGGMGFQIPYTHSEDRPSRMLLSKSATAFGHSGLLLLWSMTPGAPSVKELKPAAAIGYKSMDIREVSDKHGNSSLYGGQFVSLPPTDDTNSIKSQTLCLREDPAMYNRLGPLRMAVVDMGENGVFTRDEFLTITAPGQMELISPEEISEMAIEELLSISTGNNILGAMRGTLLGPGYHAGINRMMACEQLERLCDTTDVAAAGKPVADKPSAASVALGKLGPPEISKLLFEAGILANELGTWKRLRDCDMNALSRKLELEVGKLEHATRASDLSTTDNLIQTAISVGVPVLLQDLRLLRGPNISIPEPKGMRMDVPLPSSTDDLNKVANKGWVDLRICNLERWKSRAKIITQQLELGEDESKYKLTQFLKGDWSVYKSTKGSSIDPSAAVAWILAVELGGHRDIA</sequence>
<organism evidence="1 2">
    <name type="scientific">Seminavis robusta</name>
    <dbReference type="NCBI Taxonomy" id="568900"/>
    <lineage>
        <taxon>Eukaryota</taxon>
        <taxon>Sar</taxon>
        <taxon>Stramenopiles</taxon>
        <taxon>Ochrophyta</taxon>
        <taxon>Bacillariophyta</taxon>
        <taxon>Bacillariophyceae</taxon>
        <taxon>Bacillariophycidae</taxon>
        <taxon>Naviculales</taxon>
        <taxon>Naviculaceae</taxon>
        <taxon>Seminavis</taxon>
    </lineage>
</organism>
<comment type="caution">
    <text evidence="1">The sequence shown here is derived from an EMBL/GenBank/DDBJ whole genome shotgun (WGS) entry which is preliminary data.</text>
</comment>